<dbReference type="InterPro" id="IPR044000">
    <property type="entry name" value="Phage_tube_2"/>
</dbReference>
<sequence>MYSENWNGYIAFKAQSAKGSQASGADAQILPTSGGAGGLLTKQAVESQIVRRDAQQLRGRHGSRRTAGSYTSELGIGRADPIWEALMRSAWSSADLAITEATAGLTSITTTANTIVAAAGSWITAGVRVGDVWRLTNHATAANNGRNLRITGVTALTLTVADTLVEDAVADTAFTMTRPGRVLINGAAGALSKSYFTIEEHEYDLDASELYTDCRWSRGMISMQPDGMLNTEFGWTGTGQAAVVESGAAPHFTSPAEPTALSLAALEAVVRFGTEDVADLTSFDFTMDLQPVSPAVISATGYAPDVFLGVFLASLNMTFLRQDLQALADFDDETQLSLHLLASENETAPADFFSLYVPNFSLGGVAKSALSKAGGARTATLSVPSSLVGKDTRGGAFDATTCKIQVSNAT</sequence>
<dbReference type="Pfam" id="PF18906">
    <property type="entry name" value="Phage_tube_2"/>
    <property type="match status" value="1"/>
</dbReference>
<organism evidence="1 2">
    <name type="scientific">Allomesorhizobium camelthorni</name>
    <dbReference type="NCBI Taxonomy" id="475069"/>
    <lineage>
        <taxon>Bacteria</taxon>
        <taxon>Pseudomonadati</taxon>
        <taxon>Pseudomonadota</taxon>
        <taxon>Alphaproteobacteria</taxon>
        <taxon>Hyphomicrobiales</taxon>
        <taxon>Phyllobacteriaceae</taxon>
        <taxon>Allomesorhizobium</taxon>
    </lineage>
</organism>
<reference evidence="1 2" key="1">
    <citation type="submission" date="2020-02" db="EMBL/GenBank/DDBJ databases">
        <title>Genome sequence of strain CCNWXJ40-4.</title>
        <authorList>
            <person name="Gao J."/>
            <person name="Sun J."/>
        </authorList>
    </citation>
    <scope>NUCLEOTIDE SEQUENCE [LARGE SCALE GENOMIC DNA]</scope>
    <source>
        <strain evidence="1 2">CCNWXJ 40-4</strain>
    </source>
</reference>
<dbReference type="EMBL" id="JAAKZF010000003">
    <property type="protein sequence ID" value="NGO50427.1"/>
    <property type="molecule type" value="Genomic_DNA"/>
</dbReference>
<accession>A0A6G4W8F4</accession>
<proteinExistence type="predicted"/>
<protein>
    <submittedName>
        <fullName evidence="1">Uncharacterized protein</fullName>
    </submittedName>
</protein>
<name>A0A6G4W8F4_9HYPH</name>
<comment type="caution">
    <text evidence="1">The sequence shown here is derived from an EMBL/GenBank/DDBJ whole genome shotgun (WGS) entry which is preliminary data.</text>
</comment>
<dbReference type="RefSeq" id="WP_165023910.1">
    <property type="nucleotide sequence ID" value="NZ_JAAKZF010000003.1"/>
</dbReference>
<dbReference type="AlphaFoldDB" id="A0A6G4W8F4"/>
<evidence type="ECO:0000313" key="2">
    <source>
        <dbReference type="Proteomes" id="UP001642900"/>
    </source>
</evidence>
<dbReference type="Proteomes" id="UP001642900">
    <property type="component" value="Unassembled WGS sequence"/>
</dbReference>
<gene>
    <name evidence="1" type="ORF">G6N73_04400</name>
</gene>
<keyword evidence="2" id="KW-1185">Reference proteome</keyword>
<evidence type="ECO:0000313" key="1">
    <source>
        <dbReference type="EMBL" id="NGO50427.1"/>
    </source>
</evidence>